<evidence type="ECO:0000313" key="1">
    <source>
        <dbReference type="EMBL" id="OBZ84966.1"/>
    </source>
</evidence>
<dbReference type="InParanoid" id="A0A1C7N8K0"/>
<gene>
    <name evidence="1" type="ORF">A0J61_06984</name>
</gene>
<comment type="caution">
    <text evidence="1">The sequence shown here is derived from an EMBL/GenBank/DDBJ whole genome shotgun (WGS) entry which is preliminary data.</text>
</comment>
<protein>
    <submittedName>
        <fullName evidence="1">Uncharacterized protein</fullName>
    </submittedName>
</protein>
<keyword evidence="2" id="KW-1185">Reference proteome</keyword>
<reference evidence="1 2" key="1">
    <citation type="submission" date="2016-03" db="EMBL/GenBank/DDBJ databases">
        <title>Choanephora cucurbitarum.</title>
        <authorList>
            <person name="Min B."/>
            <person name="Park H."/>
            <person name="Park J.-H."/>
            <person name="Shin H.-D."/>
            <person name="Choi I.-G."/>
        </authorList>
    </citation>
    <scope>NUCLEOTIDE SEQUENCE [LARGE SCALE GENOMIC DNA]</scope>
    <source>
        <strain evidence="1 2">KUS-F28377</strain>
    </source>
</reference>
<name>A0A1C7N8K0_9FUNG</name>
<dbReference type="EMBL" id="LUGH01000449">
    <property type="protein sequence ID" value="OBZ84966.1"/>
    <property type="molecule type" value="Genomic_DNA"/>
</dbReference>
<sequence>MILTRWRQHDGGFHLVVVPATIVAPVDSTTSATISAALVCDSTTNIHLAYHQQSQCISRIEKIQSTCDWLESNKDEATTTQLLSLNHILFLSITTSELYKTMLSYFKTKTPRTSLVIDGFTKNEQDPSGFKESPSQSIELIKDEVLKTIAEVRTIKQ</sequence>
<evidence type="ECO:0000313" key="2">
    <source>
        <dbReference type="Proteomes" id="UP000093000"/>
    </source>
</evidence>
<dbReference type="Proteomes" id="UP000093000">
    <property type="component" value="Unassembled WGS sequence"/>
</dbReference>
<accession>A0A1C7N8K0</accession>
<proteinExistence type="predicted"/>
<dbReference type="AlphaFoldDB" id="A0A1C7N8K0"/>
<organism evidence="1 2">
    <name type="scientific">Choanephora cucurbitarum</name>
    <dbReference type="NCBI Taxonomy" id="101091"/>
    <lineage>
        <taxon>Eukaryota</taxon>
        <taxon>Fungi</taxon>
        <taxon>Fungi incertae sedis</taxon>
        <taxon>Mucoromycota</taxon>
        <taxon>Mucoromycotina</taxon>
        <taxon>Mucoromycetes</taxon>
        <taxon>Mucorales</taxon>
        <taxon>Mucorineae</taxon>
        <taxon>Choanephoraceae</taxon>
        <taxon>Choanephoroideae</taxon>
        <taxon>Choanephora</taxon>
    </lineage>
</organism>